<dbReference type="PANTHER" id="PTHR30203">
    <property type="entry name" value="OUTER MEMBRANE CATION EFFLUX PROTEIN"/>
    <property type="match status" value="1"/>
</dbReference>
<proteinExistence type="inferred from homology"/>
<protein>
    <submittedName>
        <fullName evidence="4">Efflux transporter outer membrane subunit</fullName>
    </submittedName>
</protein>
<evidence type="ECO:0000256" key="2">
    <source>
        <dbReference type="RuleBase" id="RU362097"/>
    </source>
</evidence>
<dbReference type="PROSITE" id="PS51257">
    <property type="entry name" value="PROKAR_LIPOPROTEIN"/>
    <property type="match status" value="1"/>
</dbReference>
<dbReference type="Gene3D" id="2.20.200.10">
    <property type="entry name" value="Outer membrane efflux proteins (OEP)"/>
    <property type="match status" value="1"/>
</dbReference>
<dbReference type="OrthoDB" id="9770517at2"/>
<dbReference type="InterPro" id="IPR010131">
    <property type="entry name" value="MdtP/NodT-like"/>
</dbReference>
<keyword evidence="2" id="KW-0472">Membrane</keyword>
<organism evidence="4 5">
    <name type="scientific">Pigmentiphaga aceris</name>
    <dbReference type="NCBI Taxonomy" id="1940612"/>
    <lineage>
        <taxon>Bacteria</taxon>
        <taxon>Pseudomonadati</taxon>
        <taxon>Pseudomonadota</taxon>
        <taxon>Betaproteobacteria</taxon>
        <taxon>Burkholderiales</taxon>
        <taxon>Alcaligenaceae</taxon>
        <taxon>Pigmentiphaga</taxon>
    </lineage>
</organism>
<feature type="region of interest" description="Disordered" evidence="3">
    <location>
        <begin position="104"/>
        <end position="141"/>
    </location>
</feature>
<dbReference type="GO" id="GO:0015562">
    <property type="term" value="F:efflux transmembrane transporter activity"/>
    <property type="evidence" value="ECO:0007669"/>
    <property type="project" value="InterPro"/>
</dbReference>
<feature type="compositionally biased region" description="Polar residues" evidence="3">
    <location>
        <begin position="125"/>
        <end position="141"/>
    </location>
</feature>
<reference evidence="4 5" key="1">
    <citation type="submission" date="2019-08" db="EMBL/GenBank/DDBJ databases">
        <title>Amphibian skin-associated Pigmentiphaga: genome sequence and occurrence across geography and hosts.</title>
        <authorList>
            <person name="Bletz M.C."/>
            <person name="Bunk B."/>
            <person name="Sproeer C."/>
            <person name="Biwer P."/>
            <person name="Reiter S."/>
            <person name="Rabemananjara F.C.E."/>
            <person name="Schulz S."/>
            <person name="Overmann J."/>
            <person name="Vences M."/>
        </authorList>
    </citation>
    <scope>NUCLEOTIDE SEQUENCE [LARGE SCALE GENOMIC DNA]</scope>
    <source>
        <strain evidence="4 5">Mada1488</strain>
    </source>
</reference>
<sequence length="493" mass="53125">MMLRKFHGMSVLLASLLVIAGCATAPQFDRPSVEAPAAFKEAATSPAQAGDAVWQPANPADGVARGEWWRVFNDDTLNGLQVQALQANQNLKAAAARVAQARALQQDANSERSPQIGVGAGPTRQRASPASQGISQDAPNSAQTLWRAQATASYEVDLFGRVASIVDAAQADTQEREALYHSVMLALQADVAQAYFTVREQDAELRLFRDTVDLRAQTLKLVDRRFTEGDISELDLARSRTELASAQSELLAIKRRRAASEHALATLLGRAPSDFTLAALPLDRVRVSVPPGLPSSLLERRPDIAAAERAMAAANARIGAANAAFFPRLELTGALGFESGKLGDLFNWSSRSFLLGPIAGTMLSLPIFDGGRRQAGLDRARAVYEEDVANYRQTVLVAFREVEDGLSNLRILSNQTVAQDEAVKASERAARLSQIQYREGAVNYLDVIDADRSVLAQRRVGVQLDGERARSTVALIRAMGGGWDISQAAVAVK</sequence>
<dbReference type="InterPro" id="IPR003423">
    <property type="entry name" value="OMP_efflux"/>
</dbReference>
<gene>
    <name evidence="4" type="ORF">FXN63_19375</name>
</gene>
<comment type="subcellular location">
    <subcellularLocation>
        <location evidence="2">Cell membrane</location>
        <topology evidence="2">Lipid-anchor</topology>
    </subcellularLocation>
</comment>
<keyword evidence="2" id="KW-0449">Lipoprotein</keyword>
<keyword evidence="2" id="KW-0732">Signal</keyword>
<dbReference type="SUPFAM" id="SSF56954">
    <property type="entry name" value="Outer membrane efflux proteins (OEP)"/>
    <property type="match status" value="1"/>
</dbReference>
<feature type="signal peptide" evidence="2">
    <location>
        <begin position="1"/>
        <end position="20"/>
    </location>
</feature>
<keyword evidence="2" id="KW-0564">Palmitate</keyword>
<keyword evidence="2" id="KW-1134">Transmembrane beta strand</keyword>
<dbReference type="RefSeq" id="WP_148816803.1">
    <property type="nucleotide sequence ID" value="NZ_CP043046.1"/>
</dbReference>
<dbReference type="Proteomes" id="UP000325161">
    <property type="component" value="Chromosome"/>
</dbReference>
<evidence type="ECO:0000256" key="3">
    <source>
        <dbReference type="SAM" id="MobiDB-lite"/>
    </source>
</evidence>
<dbReference type="PANTHER" id="PTHR30203:SF33">
    <property type="entry name" value="BLR4455 PROTEIN"/>
    <property type="match status" value="1"/>
</dbReference>
<evidence type="ECO:0000313" key="4">
    <source>
        <dbReference type="EMBL" id="QEI07756.1"/>
    </source>
</evidence>
<dbReference type="Gene3D" id="1.20.1600.10">
    <property type="entry name" value="Outer membrane efflux proteins (OEP)"/>
    <property type="match status" value="1"/>
</dbReference>
<evidence type="ECO:0000313" key="5">
    <source>
        <dbReference type="Proteomes" id="UP000325161"/>
    </source>
</evidence>
<keyword evidence="5" id="KW-1185">Reference proteome</keyword>
<dbReference type="EMBL" id="CP043046">
    <property type="protein sequence ID" value="QEI07756.1"/>
    <property type="molecule type" value="Genomic_DNA"/>
</dbReference>
<dbReference type="NCBIfam" id="TIGR01845">
    <property type="entry name" value="outer_NodT"/>
    <property type="match status" value="1"/>
</dbReference>
<comment type="similarity">
    <text evidence="1 2">Belongs to the outer membrane factor (OMF) (TC 1.B.17) family.</text>
</comment>
<accession>A0A5C0B1C5</accession>
<dbReference type="Pfam" id="PF02321">
    <property type="entry name" value="OEP"/>
    <property type="match status" value="2"/>
</dbReference>
<feature type="chain" id="PRO_5023107271" evidence="2">
    <location>
        <begin position="21"/>
        <end position="493"/>
    </location>
</feature>
<dbReference type="GO" id="GO:0005886">
    <property type="term" value="C:plasma membrane"/>
    <property type="evidence" value="ECO:0007669"/>
    <property type="project" value="UniProtKB-SubCell"/>
</dbReference>
<name>A0A5C0B1C5_9BURK</name>
<evidence type="ECO:0000256" key="1">
    <source>
        <dbReference type="ARBA" id="ARBA00007613"/>
    </source>
</evidence>
<keyword evidence="2" id="KW-0812">Transmembrane</keyword>
<dbReference type="AlphaFoldDB" id="A0A5C0B1C5"/>
<dbReference type="KEGG" id="pacr:FXN63_19375"/>